<sequence>MRNDQQIKPTFWYNVHTLFLIGEKKTFFRSTFP</sequence>
<dbReference type="EMBL" id="GGEC01081704">
    <property type="protein sequence ID" value="MBX62188.1"/>
    <property type="molecule type" value="Transcribed_RNA"/>
</dbReference>
<organism evidence="1">
    <name type="scientific">Rhizophora mucronata</name>
    <name type="common">Asiatic mangrove</name>
    <dbReference type="NCBI Taxonomy" id="61149"/>
    <lineage>
        <taxon>Eukaryota</taxon>
        <taxon>Viridiplantae</taxon>
        <taxon>Streptophyta</taxon>
        <taxon>Embryophyta</taxon>
        <taxon>Tracheophyta</taxon>
        <taxon>Spermatophyta</taxon>
        <taxon>Magnoliopsida</taxon>
        <taxon>eudicotyledons</taxon>
        <taxon>Gunneridae</taxon>
        <taxon>Pentapetalae</taxon>
        <taxon>rosids</taxon>
        <taxon>fabids</taxon>
        <taxon>Malpighiales</taxon>
        <taxon>Rhizophoraceae</taxon>
        <taxon>Rhizophora</taxon>
    </lineage>
</organism>
<accession>A0A2P2Q5E4</accession>
<protein>
    <submittedName>
        <fullName evidence="1">Uncharacterized protein</fullName>
    </submittedName>
</protein>
<reference evidence="1" key="1">
    <citation type="submission" date="2018-02" db="EMBL/GenBank/DDBJ databases">
        <title>Rhizophora mucronata_Transcriptome.</title>
        <authorList>
            <person name="Meera S.P."/>
            <person name="Sreeshan A."/>
            <person name="Augustine A."/>
        </authorList>
    </citation>
    <scope>NUCLEOTIDE SEQUENCE</scope>
    <source>
        <tissue evidence="1">Leaf</tissue>
    </source>
</reference>
<proteinExistence type="predicted"/>
<name>A0A2P2Q5E4_RHIMU</name>
<evidence type="ECO:0000313" key="1">
    <source>
        <dbReference type="EMBL" id="MBX62188.1"/>
    </source>
</evidence>
<dbReference type="AlphaFoldDB" id="A0A2P2Q5E4"/>